<gene>
    <name evidence="2" type="ORF">AN1_LOCUS4302</name>
</gene>
<proteinExistence type="predicted"/>
<dbReference type="Proteomes" id="UP000426265">
    <property type="component" value="Unassembled WGS sequence"/>
</dbReference>
<name>A0A654EMQ4_ARATH</name>
<reference evidence="2 3" key="1">
    <citation type="submission" date="2019-11" db="EMBL/GenBank/DDBJ databases">
        <authorList>
            <person name="Jiao W.-B."/>
            <person name="Schneeberger K."/>
        </authorList>
    </citation>
    <scope>NUCLEOTIDE SEQUENCE [LARGE SCALE GENOMIC DNA]</scope>
    <source>
        <strain evidence="3">cv. An-1</strain>
    </source>
</reference>
<dbReference type="EMBL" id="CACRSJ010000104">
    <property type="protein sequence ID" value="VYS48822.1"/>
    <property type="molecule type" value="Genomic_DNA"/>
</dbReference>
<organism evidence="2 3">
    <name type="scientific">Arabidopsis thaliana</name>
    <name type="common">Mouse-ear cress</name>
    <dbReference type="NCBI Taxonomy" id="3702"/>
    <lineage>
        <taxon>Eukaryota</taxon>
        <taxon>Viridiplantae</taxon>
        <taxon>Streptophyta</taxon>
        <taxon>Embryophyta</taxon>
        <taxon>Tracheophyta</taxon>
        <taxon>Spermatophyta</taxon>
        <taxon>Magnoliopsida</taxon>
        <taxon>eudicotyledons</taxon>
        <taxon>Gunneridae</taxon>
        <taxon>Pentapetalae</taxon>
        <taxon>rosids</taxon>
        <taxon>malvids</taxon>
        <taxon>Brassicales</taxon>
        <taxon>Brassicaceae</taxon>
        <taxon>Camelineae</taxon>
        <taxon>Arabidopsis</taxon>
    </lineage>
</organism>
<dbReference type="AlphaFoldDB" id="A0A654EMQ4"/>
<keyword evidence="1" id="KW-1133">Transmembrane helix</keyword>
<feature type="transmembrane region" description="Helical" evidence="1">
    <location>
        <begin position="6"/>
        <end position="25"/>
    </location>
</feature>
<protein>
    <submittedName>
        <fullName evidence="2">Uncharacterized protein</fullName>
    </submittedName>
</protein>
<evidence type="ECO:0000256" key="1">
    <source>
        <dbReference type="SAM" id="Phobius"/>
    </source>
</evidence>
<evidence type="ECO:0000313" key="3">
    <source>
        <dbReference type="Proteomes" id="UP000426265"/>
    </source>
</evidence>
<sequence length="72" mass="8106">MANEQSSSILFLSVLYLFWSSLLHFNVKQLECISMCQFGFALLVRVVHRLQKVLAAHADAPTIPKGCDFAFC</sequence>
<keyword evidence="1" id="KW-0812">Transmembrane</keyword>
<keyword evidence="1" id="KW-0472">Membrane</keyword>
<accession>A0A654EMQ4</accession>
<evidence type="ECO:0000313" key="2">
    <source>
        <dbReference type="EMBL" id="VYS48822.1"/>
    </source>
</evidence>